<evidence type="ECO:0000313" key="6">
    <source>
        <dbReference type="Proteomes" id="UP000035065"/>
    </source>
</evidence>
<evidence type="ECO:0000259" key="3">
    <source>
        <dbReference type="Pfam" id="PF00501"/>
    </source>
</evidence>
<organism evidence="5 6">
    <name type="scientific">Gordonia neofelifaecis NRRL B-59395</name>
    <dbReference type="NCBI Taxonomy" id="644548"/>
    <lineage>
        <taxon>Bacteria</taxon>
        <taxon>Bacillati</taxon>
        <taxon>Actinomycetota</taxon>
        <taxon>Actinomycetes</taxon>
        <taxon>Mycobacteriales</taxon>
        <taxon>Gordoniaceae</taxon>
        <taxon>Gordonia</taxon>
    </lineage>
</organism>
<proteinExistence type="inferred from homology"/>
<dbReference type="InterPro" id="IPR045851">
    <property type="entry name" value="AMP-bd_C_sf"/>
</dbReference>
<evidence type="ECO:0000256" key="2">
    <source>
        <dbReference type="ARBA" id="ARBA00022598"/>
    </source>
</evidence>
<dbReference type="Gene3D" id="3.30.300.30">
    <property type="match status" value="1"/>
</dbReference>
<dbReference type="GO" id="GO:0016877">
    <property type="term" value="F:ligase activity, forming carbon-sulfur bonds"/>
    <property type="evidence" value="ECO:0007669"/>
    <property type="project" value="UniProtKB-ARBA"/>
</dbReference>
<dbReference type="AlphaFoldDB" id="F1YHW1"/>
<comment type="similarity">
    <text evidence="1">Belongs to the ATP-dependent AMP-binding enzyme family.</text>
</comment>
<dbReference type="InterPro" id="IPR042099">
    <property type="entry name" value="ANL_N_sf"/>
</dbReference>
<reference evidence="5 6" key="1">
    <citation type="journal article" date="2011" name="J. Bacteriol.">
        <title>Draft Genome Sequence of Gordonia neofelifaecis NRRL B-59395, a Cholesterol-Degrading Actinomycete.</title>
        <authorList>
            <person name="Ge F."/>
            <person name="Li W."/>
            <person name="Chen G."/>
            <person name="Liu Y."/>
            <person name="Zhang G."/>
            <person name="Yong B."/>
            <person name="Wang Q."/>
            <person name="Wang N."/>
            <person name="Huang Z."/>
            <person name="Li W."/>
            <person name="Wang J."/>
            <person name="Wu C."/>
            <person name="Xie Q."/>
            <person name="Liu G."/>
        </authorList>
    </citation>
    <scope>NUCLEOTIDE SEQUENCE [LARGE SCALE GENOMIC DNA]</scope>
    <source>
        <strain evidence="5 6">NRRL B-59395</strain>
    </source>
</reference>
<dbReference type="PANTHER" id="PTHR43767:SF7">
    <property type="entry name" value="MEDIUM_LONG-CHAIN-FATTY-ACID--COA LIGASE FADD8"/>
    <property type="match status" value="1"/>
</dbReference>
<dbReference type="InterPro" id="IPR025110">
    <property type="entry name" value="AMP-bd_C"/>
</dbReference>
<comment type="caution">
    <text evidence="5">The sequence shown here is derived from an EMBL/GenBank/DDBJ whole genome shotgun (WGS) entry which is preliminary data.</text>
</comment>
<dbReference type="FunFam" id="3.30.300.30:FF:000008">
    <property type="entry name" value="2,3-dihydroxybenzoate-AMP ligase"/>
    <property type="match status" value="1"/>
</dbReference>
<accession>F1YHW1</accession>
<dbReference type="Pfam" id="PF00501">
    <property type="entry name" value="AMP-binding"/>
    <property type="match status" value="1"/>
</dbReference>
<dbReference type="InterPro" id="IPR000873">
    <property type="entry name" value="AMP-dep_synth/lig_dom"/>
</dbReference>
<dbReference type="Proteomes" id="UP000035065">
    <property type="component" value="Unassembled WGS sequence"/>
</dbReference>
<dbReference type="eggNOG" id="COG0318">
    <property type="taxonomic scope" value="Bacteria"/>
</dbReference>
<dbReference type="EMBL" id="AEUD01000005">
    <property type="protein sequence ID" value="EGD55515.1"/>
    <property type="molecule type" value="Genomic_DNA"/>
</dbReference>
<dbReference type="PANTHER" id="PTHR43767">
    <property type="entry name" value="LONG-CHAIN-FATTY-ACID--COA LIGASE"/>
    <property type="match status" value="1"/>
</dbReference>
<dbReference type="InterPro" id="IPR020845">
    <property type="entry name" value="AMP-binding_CS"/>
</dbReference>
<keyword evidence="2 5" id="KW-0436">Ligase</keyword>
<dbReference type="STRING" id="644548.SCNU_07378"/>
<gene>
    <name evidence="5" type="ORF">SCNU_07378</name>
</gene>
<evidence type="ECO:0000313" key="5">
    <source>
        <dbReference type="EMBL" id="EGD55515.1"/>
    </source>
</evidence>
<dbReference type="SUPFAM" id="SSF56801">
    <property type="entry name" value="Acetyl-CoA synthetase-like"/>
    <property type="match status" value="1"/>
</dbReference>
<dbReference type="PROSITE" id="PS00455">
    <property type="entry name" value="AMP_BINDING"/>
    <property type="match status" value="1"/>
</dbReference>
<evidence type="ECO:0000259" key="4">
    <source>
        <dbReference type="Pfam" id="PF13193"/>
    </source>
</evidence>
<feature type="domain" description="AMP-dependent synthetase/ligase" evidence="3">
    <location>
        <begin position="26"/>
        <end position="381"/>
    </location>
</feature>
<keyword evidence="6" id="KW-1185">Reference proteome</keyword>
<evidence type="ECO:0000256" key="1">
    <source>
        <dbReference type="ARBA" id="ARBA00006432"/>
    </source>
</evidence>
<sequence>MADVVGPKTESKERTMTLAATHIRRGALAHADRPAVYVGDDVLTFREVNERANLIAHRLIEAGIAKGTHVALLVNNGLDSVPMDFAAIKAGVVRVPLNSRLSLDEHTKMLEGAHATVVVADESLIGRAAELGSRIPGLRILGLGTPASGGDLLAPADGLIGEPDVELAPEDPTLMLYTSGTTGTLKAVIHTQASYGAICSNILANLLNPRPDSVMLHAASLIHASGTFVLPYWIRGGASAILPGFDPAAFVAAIGRYRVTEINLVPTMFAMLLSSGVLDGADLSSLRKVIYGASPMPKPVLERSMDAFGPILAQYYGQTESPLVIAVLDEHAHADRSLWGACGMPASDVELKLVGDDGREVPHGEIGEITLKAPFQMAGYFEADELNEATFTTDGWVRTRDLARFDDRGYLFLVDRTSDMIITGGYNVYPREVEDALSSHPAVAECAVVGAPDDKWVEAVTAFVTVEPGAEVTSEELIAHVRSRIAAHKAPKTVEFVDAIPKSAVGKILRRALREPLWDK</sequence>
<protein>
    <submittedName>
        <fullName evidence="5">Fatty-acid--CoA ligase</fullName>
    </submittedName>
</protein>
<feature type="domain" description="AMP-binding enzyme C-terminal" evidence="4">
    <location>
        <begin position="432"/>
        <end position="507"/>
    </location>
</feature>
<dbReference type="Gene3D" id="3.40.50.12780">
    <property type="entry name" value="N-terminal domain of ligase-like"/>
    <property type="match status" value="1"/>
</dbReference>
<dbReference type="Pfam" id="PF13193">
    <property type="entry name" value="AMP-binding_C"/>
    <property type="match status" value="1"/>
</dbReference>
<dbReference type="InterPro" id="IPR050237">
    <property type="entry name" value="ATP-dep_AMP-bd_enzyme"/>
</dbReference>
<name>F1YHW1_9ACTN</name>